<evidence type="ECO:0000256" key="1">
    <source>
        <dbReference type="SAM" id="SignalP"/>
    </source>
</evidence>
<dbReference type="EMBL" id="JABWMH010000002">
    <property type="protein sequence ID" value="NVD27927.1"/>
    <property type="molecule type" value="Genomic_DNA"/>
</dbReference>
<keyword evidence="3" id="KW-1185">Reference proteome</keyword>
<organism evidence="2 3">
    <name type="scientific">Parasphingorhabdus flavimaris</name>
    <dbReference type="NCBI Taxonomy" id="266812"/>
    <lineage>
        <taxon>Bacteria</taxon>
        <taxon>Pseudomonadati</taxon>
        <taxon>Pseudomonadota</taxon>
        <taxon>Alphaproteobacteria</taxon>
        <taxon>Sphingomonadales</taxon>
        <taxon>Sphingomonadaceae</taxon>
        <taxon>Parasphingorhabdus</taxon>
    </lineage>
</organism>
<evidence type="ECO:0000313" key="2">
    <source>
        <dbReference type="EMBL" id="NVD27927.1"/>
    </source>
</evidence>
<feature type="chain" id="PRO_5046994159" description="DUF3617 family protein" evidence="1">
    <location>
        <begin position="24"/>
        <end position="135"/>
    </location>
</feature>
<protein>
    <recommendedName>
        <fullName evidence="4">DUF3617 family protein</fullName>
    </recommendedName>
</protein>
<proteinExistence type="predicted"/>
<reference evidence="2 3" key="1">
    <citation type="submission" date="2020-06" db="EMBL/GenBank/DDBJ databases">
        <authorList>
            <person name="Kim S.-J."/>
            <person name="Park S.-J."/>
        </authorList>
    </citation>
    <scope>NUCLEOTIDE SEQUENCE [LARGE SCALE GENOMIC DNA]</scope>
    <source>
        <strain evidence="2 3">SW-151</strain>
    </source>
</reference>
<keyword evidence="1" id="KW-0732">Signal</keyword>
<dbReference type="RefSeq" id="WP_176279400.1">
    <property type="nucleotide sequence ID" value="NZ_JABWMH010000002.1"/>
</dbReference>
<evidence type="ECO:0000313" key="3">
    <source>
        <dbReference type="Proteomes" id="UP000652427"/>
    </source>
</evidence>
<gene>
    <name evidence="2" type="ORF">HUO14_08435</name>
</gene>
<dbReference type="Proteomes" id="UP000652427">
    <property type="component" value="Unassembled WGS sequence"/>
</dbReference>
<evidence type="ECO:0008006" key="4">
    <source>
        <dbReference type="Google" id="ProtNLM"/>
    </source>
</evidence>
<comment type="caution">
    <text evidence="2">The sequence shown here is derived from an EMBL/GenBank/DDBJ whole genome shotgun (WGS) entry which is preliminary data.</text>
</comment>
<feature type="signal peptide" evidence="1">
    <location>
        <begin position="1"/>
        <end position="23"/>
    </location>
</feature>
<name>A0ABX2N2L9_9SPHN</name>
<sequence>MKGLKLIKIISTTAALLSGFAAAAPAQTPGMLLLDGLMKGEWTLKERGTRGPSKKICLGNPELLLQVQHGNANCTRYIIENDPKKLRVSYKCGGAGHGVTQIKQESSALVQISTQGISNGNPFTFEFEGRRTGSC</sequence>
<accession>A0ABX2N2L9</accession>